<dbReference type="InterPro" id="IPR036388">
    <property type="entry name" value="WH-like_DNA-bd_sf"/>
</dbReference>
<accession>A0A2M6YU78</accession>
<proteinExistence type="predicted"/>
<dbReference type="Pfam" id="PF04255">
    <property type="entry name" value="DUF433"/>
    <property type="match status" value="1"/>
</dbReference>
<organism evidence="1 2">
    <name type="scientific">Candidatus Roizmanbacteria bacterium CG07_land_8_20_14_0_80_34_15</name>
    <dbReference type="NCBI Taxonomy" id="1974849"/>
    <lineage>
        <taxon>Bacteria</taxon>
        <taxon>Candidatus Roizmaniibacteriota</taxon>
    </lineage>
</organism>
<comment type="caution">
    <text evidence="1">The sequence shown here is derived from an EMBL/GenBank/DDBJ whole genome shotgun (WGS) entry which is preliminary data.</text>
</comment>
<sequence>MNYQKYITINPKILAGKPVITGTRIPVDIIIKKLGQNMNVEEILQDYPRVTKKAILASLRYAGEIISKEEIYPLTP</sequence>
<dbReference type="InterPro" id="IPR007367">
    <property type="entry name" value="DUF433"/>
</dbReference>
<protein>
    <submittedName>
        <fullName evidence="1">Antitoxin</fullName>
    </submittedName>
</protein>
<reference evidence="2" key="1">
    <citation type="submission" date="2017-09" db="EMBL/GenBank/DDBJ databases">
        <title>Depth-based differentiation of microbial function through sediment-hosted aquifers and enrichment of novel symbionts in the deep terrestrial subsurface.</title>
        <authorList>
            <person name="Probst A.J."/>
            <person name="Ladd B."/>
            <person name="Jarett J.K."/>
            <person name="Geller-Mcgrath D.E."/>
            <person name="Sieber C.M.K."/>
            <person name="Emerson J.B."/>
            <person name="Anantharaman K."/>
            <person name="Thomas B.C."/>
            <person name="Malmstrom R."/>
            <person name="Stieglmeier M."/>
            <person name="Klingl A."/>
            <person name="Woyke T."/>
            <person name="Ryan C.M."/>
            <person name="Banfield J.F."/>
        </authorList>
    </citation>
    <scope>NUCLEOTIDE SEQUENCE [LARGE SCALE GENOMIC DNA]</scope>
</reference>
<dbReference type="Gene3D" id="1.10.10.10">
    <property type="entry name" value="Winged helix-like DNA-binding domain superfamily/Winged helix DNA-binding domain"/>
    <property type="match status" value="1"/>
</dbReference>
<dbReference type="InterPro" id="IPR009057">
    <property type="entry name" value="Homeodomain-like_sf"/>
</dbReference>
<evidence type="ECO:0000313" key="1">
    <source>
        <dbReference type="EMBL" id="PIU36982.1"/>
    </source>
</evidence>
<dbReference type="EMBL" id="PEWY01000090">
    <property type="protein sequence ID" value="PIU36982.1"/>
    <property type="molecule type" value="Genomic_DNA"/>
</dbReference>
<gene>
    <name evidence="1" type="ORF">COT02_03205</name>
</gene>
<dbReference type="AlphaFoldDB" id="A0A2M6YU78"/>
<evidence type="ECO:0000313" key="2">
    <source>
        <dbReference type="Proteomes" id="UP000230184"/>
    </source>
</evidence>
<dbReference type="SUPFAM" id="SSF46689">
    <property type="entry name" value="Homeodomain-like"/>
    <property type="match status" value="1"/>
</dbReference>
<dbReference type="PANTHER" id="PTHR34849">
    <property type="entry name" value="SSL5025 PROTEIN"/>
    <property type="match status" value="1"/>
</dbReference>
<dbReference type="PANTHER" id="PTHR34849:SF3">
    <property type="entry name" value="SSR2962 PROTEIN"/>
    <property type="match status" value="1"/>
</dbReference>
<dbReference type="Proteomes" id="UP000230184">
    <property type="component" value="Unassembled WGS sequence"/>
</dbReference>
<name>A0A2M6YU78_9BACT</name>